<keyword evidence="9" id="KW-1185">Reference proteome</keyword>
<dbReference type="PANTHER" id="PTHR42784">
    <property type="entry name" value="PYRANOSE 2-OXIDASE"/>
    <property type="match status" value="1"/>
</dbReference>
<evidence type="ECO:0000256" key="5">
    <source>
        <dbReference type="ARBA" id="ARBA00023002"/>
    </source>
</evidence>
<dbReference type="Gene3D" id="3.50.50.60">
    <property type="entry name" value="FAD/NAD(P)-binding domain"/>
    <property type="match status" value="2"/>
</dbReference>
<evidence type="ECO:0000313" key="9">
    <source>
        <dbReference type="Proteomes" id="UP000333828"/>
    </source>
</evidence>
<dbReference type="InterPro" id="IPR036188">
    <property type="entry name" value="FAD/NAD-bd_sf"/>
</dbReference>
<dbReference type="RefSeq" id="WP_150686609.1">
    <property type="nucleotide sequence ID" value="NZ_CABPSI010000008.1"/>
</dbReference>
<comment type="similarity">
    <text evidence="2">Belongs to the GMC oxidoreductase family.</text>
</comment>
<dbReference type="InterPro" id="IPR051473">
    <property type="entry name" value="P2Ox-like"/>
</dbReference>
<dbReference type="AlphaFoldDB" id="A0A5E4ZAR8"/>
<dbReference type="PANTHER" id="PTHR42784:SF1">
    <property type="entry name" value="PYRANOSE 2-OXIDASE"/>
    <property type="match status" value="1"/>
</dbReference>
<evidence type="ECO:0000259" key="6">
    <source>
        <dbReference type="Pfam" id="PF01266"/>
    </source>
</evidence>
<accession>A0A5E4ZAR8</accession>
<evidence type="ECO:0000259" key="7">
    <source>
        <dbReference type="Pfam" id="PF05199"/>
    </source>
</evidence>
<reference evidence="8 9" key="1">
    <citation type="submission" date="2019-08" db="EMBL/GenBank/DDBJ databases">
        <authorList>
            <person name="Peeters C."/>
        </authorList>
    </citation>
    <scope>NUCLEOTIDE SEQUENCE [LARGE SCALE GENOMIC DNA]</scope>
    <source>
        <strain evidence="8 9">LMG 31115</strain>
    </source>
</reference>
<dbReference type="Pfam" id="PF01266">
    <property type="entry name" value="DAO"/>
    <property type="match status" value="1"/>
</dbReference>
<feature type="domain" description="FAD dependent oxidoreductase" evidence="6">
    <location>
        <begin position="17"/>
        <end position="311"/>
    </location>
</feature>
<evidence type="ECO:0000256" key="3">
    <source>
        <dbReference type="ARBA" id="ARBA00022630"/>
    </source>
</evidence>
<dbReference type="Pfam" id="PF05199">
    <property type="entry name" value="GMC_oxred_C"/>
    <property type="match status" value="1"/>
</dbReference>
<keyword evidence="4" id="KW-0274">FAD</keyword>
<sequence>MILDAHDIPSGACLQADLCIAGAGAAGITLALALEASGLDVILLESGSDTPEPATQALYDGTVADARLHPPTESYRVRRFGGSTTLWGGRCMPLDAIDFEARDYMPHSGWPITLDDLMPWYAQANTLCEAGEFAYTAERAFTKPSSPMIGNFESDLFTTNTLERFSCPTDFGGRYRARLARGRVRVVQHANLCRLPQRDDTARLVGPAEVRTLDGKVFTVAARAYVLATGGLEVPRLLLDSPGASGRGLGNAHDVVGRYYMCHIAGTIGTMDLAAATSVYHGYEVSDEGIYCRRRFALRPQAQHDLRVGNFVARLHHPRIPDAGHGSGILSALYLARPIVPYEYAKRLYGDSPDNSLANWLAHLRNVIVDAPNTVRFLTHWALKRTLADRKFPSIIVRPANLRFSLDFHAEQAPNPESRVMLGDAIDTLGQRRIHIDWRYCDEDVATVTRTLAALAQEVERAGVGRFSYDPSQVEAEMTRYGAYGGHHIGTARMGLDPRTSVVNADCRLHETDNVFVASAAVFPTSGQANPTLSIVAMALRLADHLRQQGNVSSLPMPPSANPSTSS</sequence>
<organism evidence="8 9">
    <name type="scientific">Pandoraea iniqua</name>
    <dbReference type="NCBI Taxonomy" id="2508288"/>
    <lineage>
        <taxon>Bacteria</taxon>
        <taxon>Pseudomonadati</taxon>
        <taxon>Pseudomonadota</taxon>
        <taxon>Betaproteobacteria</taxon>
        <taxon>Burkholderiales</taxon>
        <taxon>Burkholderiaceae</taxon>
        <taxon>Pandoraea</taxon>
    </lineage>
</organism>
<keyword evidence="3" id="KW-0285">Flavoprotein</keyword>
<dbReference type="EMBL" id="CABPSI010000008">
    <property type="protein sequence ID" value="VVE58461.1"/>
    <property type="molecule type" value="Genomic_DNA"/>
</dbReference>
<proteinExistence type="inferred from homology"/>
<dbReference type="InterPro" id="IPR007867">
    <property type="entry name" value="GMC_OxRtase_C"/>
</dbReference>
<dbReference type="GO" id="GO:0016614">
    <property type="term" value="F:oxidoreductase activity, acting on CH-OH group of donors"/>
    <property type="evidence" value="ECO:0007669"/>
    <property type="project" value="InterPro"/>
</dbReference>
<evidence type="ECO:0000256" key="4">
    <source>
        <dbReference type="ARBA" id="ARBA00022827"/>
    </source>
</evidence>
<keyword evidence="5" id="KW-0560">Oxidoreductase</keyword>
<name>A0A5E4ZAR8_9BURK</name>
<dbReference type="SUPFAM" id="SSF51905">
    <property type="entry name" value="FAD/NAD(P)-binding domain"/>
    <property type="match status" value="1"/>
</dbReference>
<gene>
    <name evidence="8" type="ORF">PIN31115_05320</name>
</gene>
<protein>
    <submittedName>
        <fullName evidence="8">FAD-dependent oxidoreductase</fullName>
    </submittedName>
</protein>
<dbReference type="Proteomes" id="UP000333828">
    <property type="component" value="Unassembled WGS sequence"/>
</dbReference>
<dbReference type="InterPro" id="IPR006076">
    <property type="entry name" value="FAD-dep_OxRdtase"/>
</dbReference>
<evidence type="ECO:0000256" key="1">
    <source>
        <dbReference type="ARBA" id="ARBA00001974"/>
    </source>
</evidence>
<feature type="domain" description="Glucose-methanol-choline oxidoreductase C-terminal" evidence="7">
    <location>
        <begin position="414"/>
        <end position="539"/>
    </location>
</feature>
<evidence type="ECO:0000313" key="8">
    <source>
        <dbReference type="EMBL" id="VVE58461.1"/>
    </source>
</evidence>
<comment type="cofactor">
    <cofactor evidence="1">
        <name>FAD</name>
        <dbReference type="ChEBI" id="CHEBI:57692"/>
    </cofactor>
</comment>
<evidence type="ECO:0000256" key="2">
    <source>
        <dbReference type="ARBA" id="ARBA00010790"/>
    </source>
</evidence>